<name>A0AAD8H600_9APIA</name>
<accession>A0AAD8H600</accession>
<feature type="region of interest" description="Disordered" evidence="1">
    <location>
        <begin position="216"/>
        <end position="241"/>
    </location>
</feature>
<protein>
    <recommendedName>
        <fullName evidence="4">EF-hand domain-containing protein</fullName>
    </recommendedName>
</protein>
<dbReference type="InterPro" id="IPR018247">
    <property type="entry name" value="EF_Hand_1_Ca_BS"/>
</dbReference>
<reference evidence="2" key="1">
    <citation type="submission" date="2023-02" db="EMBL/GenBank/DDBJ databases">
        <title>Genome of toxic invasive species Heracleum sosnowskyi carries increased number of genes despite the absence of recent whole-genome duplications.</title>
        <authorList>
            <person name="Schelkunov M."/>
            <person name="Shtratnikova V."/>
            <person name="Makarenko M."/>
            <person name="Klepikova A."/>
            <person name="Omelchenko D."/>
            <person name="Novikova G."/>
            <person name="Obukhova E."/>
            <person name="Bogdanov V."/>
            <person name="Penin A."/>
            <person name="Logacheva M."/>
        </authorList>
    </citation>
    <scope>NUCLEOTIDE SEQUENCE</scope>
    <source>
        <strain evidence="2">Hsosn_3</strain>
        <tissue evidence="2">Leaf</tissue>
    </source>
</reference>
<evidence type="ECO:0000313" key="2">
    <source>
        <dbReference type="EMBL" id="KAK1361595.1"/>
    </source>
</evidence>
<dbReference type="GO" id="GO:0005737">
    <property type="term" value="C:cytoplasm"/>
    <property type="evidence" value="ECO:0007669"/>
    <property type="project" value="TreeGrafter"/>
</dbReference>
<dbReference type="PROSITE" id="PS00018">
    <property type="entry name" value="EF_HAND_1"/>
    <property type="match status" value="1"/>
</dbReference>
<proteinExistence type="predicted"/>
<dbReference type="PANTHER" id="PTHR11216:SF161">
    <property type="entry name" value="CALCIUM-BINDING EF HAND FAMILY PROTEIN"/>
    <property type="match status" value="1"/>
</dbReference>
<evidence type="ECO:0000313" key="3">
    <source>
        <dbReference type="Proteomes" id="UP001237642"/>
    </source>
</evidence>
<reference evidence="2" key="2">
    <citation type="submission" date="2023-05" db="EMBL/GenBank/DDBJ databases">
        <authorList>
            <person name="Schelkunov M.I."/>
        </authorList>
    </citation>
    <scope>NUCLEOTIDE SEQUENCE</scope>
    <source>
        <strain evidence="2">Hsosn_3</strain>
        <tissue evidence="2">Leaf</tissue>
    </source>
</reference>
<organism evidence="2 3">
    <name type="scientific">Heracleum sosnowskyi</name>
    <dbReference type="NCBI Taxonomy" id="360622"/>
    <lineage>
        <taxon>Eukaryota</taxon>
        <taxon>Viridiplantae</taxon>
        <taxon>Streptophyta</taxon>
        <taxon>Embryophyta</taxon>
        <taxon>Tracheophyta</taxon>
        <taxon>Spermatophyta</taxon>
        <taxon>Magnoliopsida</taxon>
        <taxon>eudicotyledons</taxon>
        <taxon>Gunneridae</taxon>
        <taxon>Pentapetalae</taxon>
        <taxon>asterids</taxon>
        <taxon>campanulids</taxon>
        <taxon>Apiales</taxon>
        <taxon>Apiaceae</taxon>
        <taxon>Apioideae</taxon>
        <taxon>apioid superclade</taxon>
        <taxon>Tordylieae</taxon>
        <taxon>Tordyliinae</taxon>
        <taxon>Heracleum</taxon>
    </lineage>
</organism>
<sequence>MSIICFKLDATIILEKDYIWIHADQSRNGFLGRAEFYNFLKLATLAQSKKDLTPNIVNAALYGPGSAKIRAPQINFALLSTSLPNIRAGTASQQFTGTAPTTYQNFGIGGLQSFPPQQNQVTGSPCPLPPNNGYHTEQGVASKGFPGGGTMAASPAPPRSSNFNDWIGGGRGGLPVGATSLVPLNGYNASTSQGRLGQASSGLTPSPRSALQVATASTTARPNQVGPMQSAPTQLLTGSQNQQLQSPVEVDQQFYCKAPVHSLKEEQVLLQA</sequence>
<dbReference type="AlphaFoldDB" id="A0AAD8H600"/>
<keyword evidence="3" id="KW-1185">Reference proteome</keyword>
<gene>
    <name evidence="2" type="ORF">POM88_046069</name>
</gene>
<dbReference type="Proteomes" id="UP001237642">
    <property type="component" value="Unassembled WGS sequence"/>
</dbReference>
<dbReference type="GO" id="GO:0016197">
    <property type="term" value="P:endosomal transport"/>
    <property type="evidence" value="ECO:0007669"/>
    <property type="project" value="TreeGrafter"/>
</dbReference>
<dbReference type="PANTHER" id="PTHR11216">
    <property type="entry name" value="EH DOMAIN"/>
    <property type="match status" value="1"/>
</dbReference>
<dbReference type="EMBL" id="JAUIZM010000010">
    <property type="protein sequence ID" value="KAK1361595.1"/>
    <property type="molecule type" value="Genomic_DNA"/>
</dbReference>
<evidence type="ECO:0008006" key="4">
    <source>
        <dbReference type="Google" id="ProtNLM"/>
    </source>
</evidence>
<dbReference type="GO" id="GO:0006897">
    <property type="term" value="P:endocytosis"/>
    <property type="evidence" value="ECO:0007669"/>
    <property type="project" value="TreeGrafter"/>
</dbReference>
<comment type="caution">
    <text evidence="2">The sequence shown here is derived from an EMBL/GenBank/DDBJ whole genome shotgun (WGS) entry which is preliminary data.</text>
</comment>
<evidence type="ECO:0000256" key="1">
    <source>
        <dbReference type="SAM" id="MobiDB-lite"/>
    </source>
</evidence>
<dbReference type="GO" id="GO:0005886">
    <property type="term" value="C:plasma membrane"/>
    <property type="evidence" value="ECO:0007669"/>
    <property type="project" value="TreeGrafter"/>
</dbReference>
<dbReference type="Gene3D" id="1.10.238.10">
    <property type="entry name" value="EF-hand"/>
    <property type="match status" value="1"/>
</dbReference>